<sequence>MKKIVFYSLICVLLSFSSCDLFKMDNYDEPAETLEGEVVDVATGERVLTDQGSEGIRVSLTELSWGDNVLHNPYFYCMPDGSFRNTKLFKGNYNIRIDGPFIPLIREADGILLADDTKTMDIKGKTKVKFEVQPFLKVEWVEEPTVTNGIIKAKVKVTRAVSEEDFRAKIEPMGSYNNSFLNMTDIQLFVSYSSTVGYRARDERWSNQIEYTGSAFNSLFGQTITIESNPKKPIPSGRTVFIRAAARINYDTPKGSGTRRWNYNEPMEVMIP</sequence>
<evidence type="ECO:0000259" key="2">
    <source>
        <dbReference type="Pfam" id="PF12866"/>
    </source>
</evidence>
<proteinExistence type="predicted"/>
<dbReference type="Gene3D" id="2.60.40.2060">
    <property type="match status" value="1"/>
</dbReference>
<organism evidence="3">
    <name type="scientific">uncultured Dysgonomonas sp</name>
    <dbReference type="NCBI Taxonomy" id="206096"/>
    <lineage>
        <taxon>Bacteria</taxon>
        <taxon>Pseudomonadati</taxon>
        <taxon>Bacteroidota</taxon>
        <taxon>Bacteroidia</taxon>
        <taxon>Bacteroidales</taxon>
        <taxon>Dysgonomonadaceae</taxon>
        <taxon>Dysgonomonas</taxon>
        <taxon>environmental samples</taxon>
    </lineage>
</organism>
<gene>
    <name evidence="3" type="ORF">KL86DYS2_12961</name>
</gene>
<feature type="signal peptide" evidence="1">
    <location>
        <begin position="1"/>
        <end position="23"/>
    </location>
</feature>
<evidence type="ECO:0000256" key="1">
    <source>
        <dbReference type="SAM" id="SignalP"/>
    </source>
</evidence>
<feature type="domain" description="DUF3823" evidence="2">
    <location>
        <begin position="33"/>
        <end position="133"/>
    </location>
</feature>
<dbReference type="PROSITE" id="PS51257">
    <property type="entry name" value="PROKAR_LIPOPROTEIN"/>
    <property type="match status" value="1"/>
</dbReference>
<keyword evidence="1" id="KW-0732">Signal</keyword>
<dbReference type="InterPro" id="IPR024278">
    <property type="entry name" value="DUF3823_N"/>
</dbReference>
<dbReference type="AlphaFoldDB" id="A0A212K3Q9"/>
<reference evidence="3" key="1">
    <citation type="submission" date="2016-04" db="EMBL/GenBank/DDBJ databases">
        <authorList>
            <person name="Evans L.H."/>
            <person name="Alamgir A."/>
            <person name="Owens N."/>
            <person name="Weber N.D."/>
            <person name="Virtaneva K."/>
            <person name="Barbian K."/>
            <person name="Babar A."/>
            <person name="Rosenke K."/>
        </authorList>
    </citation>
    <scope>NUCLEOTIDE SEQUENCE</scope>
    <source>
        <strain evidence="3">86-2</strain>
    </source>
</reference>
<dbReference type="RefSeq" id="WP_283686618.1">
    <property type="nucleotide sequence ID" value="NZ_CABTJG010000014.1"/>
</dbReference>
<evidence type="ECO:0000313" key="3">
    <source>
        <dbReference type="EMBL" id="SBW06370.1"/>
    </source>
</evidence>
<dbReference type="EMBL" id="FLUL01000001">
    <property type="protein sequence ID" value="SBW06370.1"/>
    <property type="molecule type" value="Genomic_DNA"/>
</dbReference>
<feature type="chain" id="PRO_5013210906" description="DUF3823 domain-containing protein" evidence="1">
    <location>
        <begin position="24"/>
        <end position="272"/>
    </location>
</feature>
<dbReference type="Pfam" id="PF12866">
    <property type="entry name" value="DUF3823"/>
    <property type="match status" value="1"/>
</dbReference>
<name>A0A212K3Q9_9BACT</name>
<accession>A0A212K3Q9</accession>
<dbReference type="Gene3D" id="2.60.40.1120">
    <property type="entry name" value="Carboxypeptidase-like, regulatory domain"/>
    <property type="match status" value="1"/>
</dbReference>
<protein>
    <recommendedName>
        <fullName evidence="2">DUF3823 domain-containing protein</fullName>
    </recommendedName>
</protein>